<feature type="region of interest" description="Disordered" evidence="1">
    <location>
        <begin position="1"/>
        <end position="66"/>
    </location>
</feature>
<dbReference type="OrthoDB" id="4319558at2"/>
<dbReference type="EMBL" id="SGWX01000001">
    <property type="protein sequence ID" value="RZS59785.1"/>
    <property type="molecule type" value="Genomic_DNA"/>
</dbReference>
<dbReference type="AlphaFoldDB" id="A0A4Q7LXN2"/>
<name>A0A4Q7LXN2_9MICO</name>
<evidence type="ECO:0000256" key="1">
    <source>
        <dbReference type="SAM" id="MobiDB-lite"/>
    </source>
</evidence>
<reference evidence="2 3" key="1">
    <citation type="submission" date="2019-02" db="EMBL/GenBank/DDBJ databases">
        <title>Sequencing the genomes of 1000 actinobacteria strains.</title>
        <authorList>
            <person name="Klenk H.-P."/>
        </authorList>
    </citation>
    <scope>NUCLEOTIDE SEQUENCE [LARGE SCALE GENOMIC DNA]</scope>
    <source>
        <strain evidence="2 3">DSM 16932</strain>
    </source>
</reference>
<sequence length="66" mass="7323">MPSDDTHEAPTRPTPSQEARAKFREALERKASATTRHNEGQRNRGSVTGSETSGPTQRRFRRKSGG</sequence>
<organism evidence="2 3">
    <name type="scientific">Xylanimonas ulmi</name>
    <dbReference type="NCBI Taxonomy" id="228973"/>
    <lineage>
        <taxon>Bacteria</taxon>
        <taxon>Bacillati</taxon>
        <taxon>Actinomycetota</taxon>
        <taxon>Actinomycetes</taxon>
        <taxon>Micrococcales</taxon>
        <taxon>Promicromonosporaceae</taxon>
        <taxon>Xylanimonas</taxon>
    </lineage>
</organism>
<feature type="compositionally biased region" description="Basic and acidic residues" evidence="1">
    <location>
        <begin position="1"/>
        <end position="10"/>
    </location>
</feature>
<dbReference type="RefSeq" id="WP_130411209.1">
    <property type="nucleotide sequence ID" value="NZ_SGWX01000001.1"/>
</dbReference>
<proteinExistence type="predicted"/>
<accession>A0A4Q7LXN2</accession>
<evidence type="ECO:0008006" key="4">
    <source>
        <dbReference type="Google" id="ProtNLM"/>
    </source>
</evidence>
<comment type="caution">
    <text evidence="2">The sequence shown here is derived from an EMBL/GenBank/DDBJ whole genome shotgun (WGS) entry which is preliminary data.</text>
</comment>
<feature type="compositionally biased region" description="Polar residues" evidence="1">
    <location>
        <begin position="43"/>
        <end position="56"/>
    </location>
</feature>
<evidence type="ECO:0000313" key="3">
    <source>
        <dbReference type="Proteomes" id="UP000293852"/>
    </source>
</evidence>
<gene>
    <name evidence="2" type="ORF">EV386_0021</name>
</gene>
<evidence type="ECO:0000313" key="2">
    <source>
        <dbReference type="EMBL" id="RZS59785.1"/>
    </source>
</evidence>
<dbReference type="Pfam" id="PF17227">
    <property type="entry name" value="DUF5302"/>
    <property type="match status" value="1"/>
</dbReference>
<dbReference type="Proteomes" id="UP000293852">
    <property type="component" value="Unassembled WGS sequence"/>
</dbReference>
<feature type="compositionally biased region" description="Basic and acidic residues" evidence="1">
    <location>
        <begin position="19"/>
        <end position="42"/>
    </location>
</feature>
<protein>
    <recommendedName>
        <fullName evidence="4">DUF5302 domain-containing protein</fullName>
    </recommendedName>
</protein>
<keyword evidence="3" id="KW-1185">Reference proteome</keyword>
<dbReference type="InterPro" id="IPR035172">
    <property type="entry name" value="DUF5302"/>
</dbReference>